<gene>
    <name evidence="8" type="ORF">KTH89_02710</name>
</gene>
<feature type="transmembrane region" description="Helical" evidence="7">
    <location>
        <begin position="12"/>
        <end position="31"/>
    </location>
</feature>
<feature type="transmembrane region" description="Helical" evidence="7">
    <location>
        <begin position="388"/>
        <end position="408"/>
    </location>
</feature>
<dbReference type="GO" id="GO:0016020">
    <property type="term" value="C:membrane"/>
    <property type="evidence" value="ECO:0007669"/>
    <property type="project" value="UniProtKB-SubCell"/>
</dbReference>
<dbReference type="PANTHER" id="PTHR42948">
    <property type="entry name" value="TRANSPORTER"/>
    <property type="match status" value="1"/>
</dbReference>
<name>A0A949JYA7_9FIRM</name>
<evidence type="ECO:0000256" key="4">
    <source>
        <dbReference type="ARBA" id="ARBA00022989"/>
    </source>
</evidence>
<keyword evidence="4 7" id="KW-1133">Transmembrane helix</keyword>
<evidence type="ECO:0000313" key="9">
    <source>
        <dbReference type="Proteomes" id="UP000712157"/>
    </source>
</evidence>
<dbReference type="GO" id="GO:0015293">
    <property type="term" value="F:symporter activity"/>
    <property type="evidence" value="ECO:0007669"/>
    <property type="project" value="UniProtKB-KW"/>
</dbReference>
<dbReference type="CDD" id="cd10336">
    <property type="entry name" value="SLC6sbd_Tyt1-Like"/>
    <property type="match status" value="1"/>
</dbReference>
<evidence type="ECO:0000256" key="6">
    <source>
        <dbReference type="RuleBase" id="RU003732"/>
    </source>
</evidence>
<dbReference type="Pfam" id="PF00209">
    <property type="entry name" value="SNF"/>
    <property type="match status" value="2"/>
</dbReference>
<dbReference type="SUPFAM" id="SSF161070">
    <property type="entry name" value="SNF-like"/>
    <property type="match status" value="1"/>
</dbReference>
<feature type="transmembrane region" description="Helical" evidence="7">
    <location>
        <begin position="307"/>
        <end position="328"/>
    </location>
</feature>
<feature type="transmembrane region" description="Helical" evidence="7">
    <location>
        <begin position="37"/>
        <end position="60"/>
    </location>
</feature>
<dbReference type="RefSeq" id="WP_238720529.1">
    <property type="nucleotide sequence ID" value="NZ_JAHQCW010000003.1"/>
</dbReference>
<feature type="transmembrane region" description="Helical" evidence="7">
    <location>
        <begin position="91"/>
        <end position="116"/>
    </location>
</feature>
<dbReference type="EMBL" id="JAHQCW010000003">
    <property type="protein sequence ID" value="MBU9735430.1"/>
    <property type="molecule type" value="Genomic_DNA"/>
</dbReference>
<proteinExistence type="inferred from homology"/>
<dbReference type="PROSITE" id="PS50267">
    <property type="entry name" value="NA_NEUROTRAN_SYMP_3"/>
    <property type="match status" value="1"/>
</dbReference>
<keyword evidence="9" id="KW-1185">Reference proteome</keyword>
<dbReference type="PANTHER" id="PTHR42948:SF1">
    <property type="entry name" value="TRANSPORTER"/>
    <property type="match status" value="1"/>
</dbReference>
<feature type="transmembrane region" description="Helical" evidence="7">
    <location>
        <begin position="176"/>
        <end position="196"/>
    </location>
</feature>
<keyword evidence="3 6" id="KW-0812">Transmembrane</keyword>
<feature type="transmembrane region" description="Helical" evidence="7">
    <location>
        <begin position="258"/>
        <end position="282"/>
    </location>
</feature>
<comment type="subcellular location">
    <subcellularLocation>
        <location evidence="1">Membrane</location>
        <topology evidence="1">Multi-pass membrane protein</topology>
    </subcellularLocation>
</comment>
<dbReference type="AlphaFoldDB" id="A0A949JYA7"/>
<dbReference type="NCBIfam" id="NF037979">
    <property type="entry name" value="Na_transp"/>
    <property type="match status" value="1"/>
</dbReference>
<evidence type="ECO:0000313" key="8">
    <source>
        <dbReference type="EMBL" id="MBU9735430.1"/>
    </source>
</evidence>
<feature type="transmembrane region" description="Helical" evidence="7">
    <location>
        <begin position="429"/>
        <end position="450"/>
    </location>
</feature>
<keyword evidence="2 6" id="KW-0813">Transport</keyword>
<comment type="caution">
    <text evidence="8">The sequence shown here is derived from an EMBL/GenBank/DDBJ whole genome shotgun (WGS) entry which is preliminary data.</text>
</comment>
<dbReference type="InterPro" id="IPR037272">
    <property type="entry name" value="SNS_sf"/>
</dbReference>
<reference evidence="8" key="1">
    <citation type="submission" date="2021-06" db="EMBL/GenBank/DDBJ databases">
        <title>Description of novel taxa of the family Lachnospiraceae.</title>
        <authorList>
            <person name="Chaplin A.V."/>
            <person name="Sokolova S.R."/>
            <person name="Pikina A.P."/>
            <person name="Korzhanova M."/>
            <person name="Belova V."/>
            <person name="Korostin D."/>
            <person name="Efimov B.A."/>
        </authorList>
    </citation>
    <scope>NUCLEOTIDE SEQUENCE</scope>
    <source>
        <strain evidence="8">ASD5720</strain>
    </source>
</reference>
<feature type="transmembrane region" description="Helical" evidence="7">
    <location>
        <begin position="216"/>
        <end position="246"/>
    </location>
</feature>
<feature type="transmembrane region" description="Helical" evidence="7">
    <location>
        <begin position="348"/>
        <end position="368"/>
    </location>
</feature>
<evidence type="ECO:0000256" key="3">
    <source>
        <dbReference type="ARBA" id="ARBA00022692"/>
    </source>
</evidence>
<evidence type="ECO:0000256" key="7">
    <source>
        <dbReference type="SAM" id="Phobius"/>
    </source>
</evidence>
<dbReference type="Proteomes" id="UP000712157">
    <property type="component" value="Unassembled WGS sequence"/>
</dbReference>
<dbReference type="PRINTS" id="PR00176">
    <property type="entry name" value="NANEUSMPORT"/>
</dbReference>
<keyword evidence="5 7" id="KW-0472">Membrane</keyword>
<accession>A0A949JYA7</accession>
<protein>
    <recommendedName>
        <fullName evidence="6">Transporter</fullName>
    </recommendedName>
</protein>
<dbReference type="InterPro" id="IPR000175">
    <property type="entry name" value="Na/ntran_symport"/>
</dbReference>
<organism evidence="8 9">
    <name type="scientific">Diplocloster agilis</name>
    <dbReference type="NCBI Taxonomy" id="2850323"/>
    <lineage>
        <taxon>Bacteria</taxon>
        <taxon>Bacillati</taxon>
        <taxon>Bacillota</taxon>
        <taxon>Clostridia</taxon>
        <taxon>Lachnospirales</taxon>
        <taxon>Lachnospiraceae</taxon>
        <taxon>Diplocloster</taxon>
    </lineage>
</organism>
<dbReference type="InterPro" id="IPR047218">
    <property type="entry name" value="YocR/YhdH-like"/>
</dbReference>
<comment type="similarity">
    <text evidence="6">Belongs to the sodium:neurotransmitter symporter (SNF) (TC 2.A.22) family.</text>
</comment>
<evidence type="ECO:0000256" key="1">
    <source>
        <dbReference type="ARBA" id="ARBA00004141"/>
    </source>
</evidence>
<feature type="transmembrane region" description="Helical" evidence="7">
    <location>
        <begin position="145"/>
        <end position="164"/>
    </location>
</feature>
<evidence type="ECO:0000256" key="2">
    <source>
        <dbReference type="ARBA" id="ARBA00022448"/>
    </source>
</evidence>
<keyword evidence="6" id="KW-0769">Symport</keyword>
<dbReference type="PROSITE" id="PS00610">
    <property type="entry name" value="NA_NEUROTRAN_SYMP_1"/>
    <property type="match status" value="1"/>
</dbReference>
<evidence type="ECO:0000256" key="5">
    <source>
        <dbReference type="ARBA" id="ARBA00023136"/>
    </source>
</evidence>
<sequence>MQQREKFSSRLGFIFLSAGCAIGLGNVWRFPYITGKYGGGAFVLIYLFFLIILGLPIMVMEFSVGRASQKSIGRSFHVLEPKGSKWHIHGYFGLAGNILLMMFYTTVGGWMLAYFFKMAAGEFQGLAPDAISNQFSALTNNTQEMILWMLIIVLLGFLVCSFGLQRGVERITKLMMASLFLIMLVLAVRAFTLPNAAKGLSFYLLPDFDKIREAGIANVIFAAMGQAFFTLSIGIGSLAIFGSYIGKEHRLTGEAVNVAVLDTSVALIAGLIIFPSCFAFGVNPGEGPGLIFVTLPNVFNSMPGGRLWGSLFFLFMSFAALSTVIAVFQNIMSCFMDLWDWSLRKAAIVNAVLISVLSLPCILGMTVWKNISILGFDIQGFEDFLVSNNLLPLGSLVYLLFCVTRYGWGWDNFIKEADSGAGIRFPRKLRYYFTFVLPVIVLFIFIQGYYSMLK</sequence>